<organism evidence="1 2">
    <name type="scientific">Marininema halotolerans</name>
    <dbReference type="NCBI Taxonomy" id="1155944"/>
    <lineage>
        <taxon>Bacteria</taxon>
        <taxon>Bacillati</taxon>
        <taxon>Bacillota</taxon>
        <taxon>Bacilli</taxon>
        <taxon>Bacillales</taxon>
        <taxon>Thermoactinomycetaceae</taxon>
        <taxon>Marininema</taxon>
    </lineage>
</organism>
<accession>A0A1I6SX41</accession>
<sequence length="91" mass="10695">MKVTSVLLNIQEADFDLYQEELVNLGWSKINNQRVFRKTFDETEVEVREHLPTFSADLYLSVSARNHDGIKQSTIERIFHELRKADKTPDE</sequence>
<proteinExistence type="predicted"/>
<dbReference type="Proteomes" id="UP000198660">
    <property type="component" value="Unassembled WGS sequence"/>
</dbReference>
<dbReference type="RefSeq" id="WP_091837582.1">
    <property type="nucleotide sequence ID" value="NZ_FPAA01000008.1"/>
</dbReference>
<protein>
    <submittedName>
        <fullName evidence="1">Uncharacterized protein</fullName>
    </submittedName>
</protein>
<name>A0A1I6SX41_9BACL</name>
<reference evidence="2" key="1">
    <citation type="submission" date="2016-10" db="EMBL/GenBank/DDBJ databases">
        <authorList>
            <person name="Varghese N."/>
            <person name="Submissions S."/>
        </authorList>
    </citation>
    <scope>NUCLEOTIDE SEQUENCE [LARGE SCALE GENOMIC DNA]</scope>
    <source>
        <strain evidence="2">DSM 45789</strain>
    </source>
</reference>
<gene>
    <name evidence="1" type="ORF">SAMN05444972_10896</name>
</gene>
<keyword evidence="2" id="KW-1185">Reference proteome</keyword>
<dbReference type="OrthoDB" id="2990774at2"/>
<dbReference type="EMBL" id="FPAA01000008">
    <property type="protein sequence ID" value="SFS81463.1"/>
    <property type="molecule type" value="Genomic_DNA"/>
</dbReference>
<evidence type="ECO:0000313" key="1">
    <source>
        <dbReference type="EMBL" id="SFS81463.1"/>
    </source>
</evidence>
<dbReference type="AlphaFoldDB" id="A0A1I6SX41"/>
<evidence type="ECO:0000313" key="2">
    <source>
        <dbReference type="Proteomes" id="UP000198660"/>
    </source>
</evidence>